<protein>
    <recommendedName>
        <fullName evidence="3">DUF1524 domain-containing protein</fullName>
    </recommendedName>
</protein>
<sequence length="89" mass="9646">MVPLAEAWDSGAYAWTSARREAYAHGQGSAVSLVTAHSNRSKSAEWLPPAADVHCRYVVEWVGTKLRWSLTADEVQVTALSQVAESCLG</sequence>
<keyword evidence="2" id="KW-1185">Reference proteome</keyword>
<dbReference type="EMBL" id="BAABBU010000025">
    <property type="protein sequence ID" value="GAA4145680.1"/>
    <property type="molecule type" value="Genomic_DNA"/>
</dbReference>
<organism evidence="1 2">
    <name type="scientific">Streptomyces tunisiensis</name>
    <dbReference type="NCBI Taxonomy" id="948699"/>
    <lineage>
        <taxon>Bacteria</taxon>
        <taxon>Bacillati</taxon>
        <taxon>Actinomycetota</taxon>
        <taxon>Actinomycetes</taxon>
        <taxon>Kitasatosporales</taxon>
        <taxon>Streptomycetaceae</taxon>
        <taxon>Streptomyces</taxon>
    </lineage>
</organism>
<comment type="caution">
    <text evidence="1">The sequence shown here is derived from an EMBL/GenBank/DDBJ whole genome shotgun (WGS) entry which is preliminary data.</text>
</comment>
<accession>A0ABP7Z225</accession>
<proteinExistence type="predicted"/>
<gene>
    <name evidence="1" type="ORF">GCM10022285_50850</name>
</gene>
<reference evidence="2" key="1">
    <citation type="journal article" date="2019" name="Int. J. Syst. Evol. Microbiol.">
        <title>The Global Catalogue of Microorganisms (GCM) 10K type strain sequencing project: providing services to taxonomists for standard genome sequencing and annotation.</title>
        <authorList>
            <consortium name="The Broad Institute Genomics Platform"/>
            <consortium name="The Broad Institute Genome Sequencing Center for Infectious Disease"/>
            <person name="Wu L."/>
            <person name="Ma J."/>
        </authorList>
    </citation>
    <scope>NUCLEOTIDE SEQUENCE [LARGE SCALE GENOMIC DNA]</scope>
    <source>
        <strain evidence="2">JCM 17589</strain>
    </source>
</reference>
<evidence type="ECO:0000313" key="1">
    <source>
        <dbReference type="EMBL" id="GAA4145680.1"/>
    </source>
</evidence>
<dbReference type="Proteomes" id="UP001501845">
    <property type="component" value="Unassembled WGS sequence"/>
</dbReference>
<evidence type="ECO:0000313" key="2">
    <source>
        <dbReference type="Proteomes" id="UP001501845"/>
    </source>
</evidence>
<evidence type="ECO:0008006" key="3">
    <source>
        <dbReference type="Google" id="ProtNLM"/>
    </source>
</evidence>
<name>A0ABP7Z225_9ACTN</name>